<gene>
    <name evidence="2" type="ORF">Rcae01_02842</name>
</gene>
<evidence type="ECO:0000313" key="2">
    <source>
        <dbReference type="EMBL" id="GAA5507386.1"/>
    </source>
</evidence>
<dbReference type="Proteomes" id="UP001416858">
    <property type="component" value="Unassembled WGS sequence"/>
</dbReference>
<organism evidence="2 3">
    <name type="scientific">Novipirellula caenicola</name>
    <dbReference type="NCBI Taxonomy" id="1536901"/>
    <lineage>
        <taxon>Bacteria</taxon>
        <taxon>Pseudomonadati</taxon>
        <taxon>Planctomycetota</taxon>
        <taxon>Planctomycetia</taxon>
        <taxon>Pirellulales</taxon>
        <taxon>Pirellulaceae</taxon>
        <taxon>Novipirellula</taxon>
    </lineage>
</organism>
<sequence>MCPINGTVADGAVILARARLLTRQSAENATAQATQIAHTAWRAVCWSPSQAANLYRSIKALKTLSISKTRRFAEERFAFATKSAKSIHFSTKSASAEILAEDRIIANSLIEDDEFADLETGTGVGTWSSVLAIDLRGSTAMAEALGGENTYVLVHTLLPTLAWSLKRLGGTVMNYRGDGVFAGFGLTKVYREQDEPESHQKRDANQTAITSGFQLLEAVQDAIQPVLNEGGIDVSLSIGIGIESGAMVVTKVGWLKSHELTAYGSPINRACHLTGGTNSVRVGPNAWATIPTSPDGTLFPSAINGGFEISCSEKMASV</sequence>
<reference evidence="2 3" key="1">
    <citation type="submission" date="2024-02" db="EMBL/GenBank/DDBJ databases">
        <title>Rhodopirellula caenicola NBRC 110016.</title>
        <authorList>
            <person name="Ichikawa N."/>
            <person name="Katano-Makiyama Y."/>
            <person name="Hidaka K."/>
        </authorList>
    </citation>
    <scope>NUCLEOTIDE SEQUENCE [LARGE SCALE GENOMIC DNA]</scope>
    <source>
        <strain evidence="2 3">NBRC 110016</strain>
    </source>
</reference>
<evidence type="ECO:0000313" key="3">
    <source>
        <dbReference type="Proteomes" id="UP001416858"/>
    </source>
</evidence>
<feature type="domain" description="Guanylate cyclase" evidence="1">
    <location>
        <begin position="129"/>
        <end position="274"/>
    </location>
</feature>
<proteinExistence type="predicted"/>
<dbReference type="InterPro" id="IPR029787">
    <property type="entry name" value="Nucleotide_cyclase"/>
</dbReference>
<name>A0ABP9VRH1_9BACT</name>
<dbReference type="EMBL" id="BAABRO010000005">
    <property type="protein sequence ID" value="GAA5507386.1"/>
    <property type="molecule type" value="Genomic_DNA"/>
</dbReference>
<dbReference type="InterPro" id="IPR001054">
    <property type="entry name" value="A/G_cyclase"/>
</dbReference>
<dbReference type="SUPFAM" id="SSF55073">
    <property type="entry name" value="Nucleotide cyclase"/>
    <property type="match status" value="1"/>
</dbReference>
<keyword evidence="3" id="KW-1185">Reference proteome</keyword>
<dbReference type="PROSITE" id="PS50125">
    <property type="entry name" value="GUANYLATE_CYCLASE_2"/>
    <property type="match status" value="1"/>
</dbReference>
<comment type="caution">
    <text evidence="2">The sequence shown here is derived from an EMBL/GenBank/DDBJ whole genome shotgun (WGS) entry which is preliminary data.</text>
</comment>
<dbReference type="Gene3D" id="3.30.70.1230">
    <property type="entry name" value="Nucleotide cyclase"/>
    <property type="match status" value="1"/>
</dbReference>
<evidence type="ECO:0000259" key="1">
    <source>
        <dbReference type="PROSITE" id="PS50125"/>
    </source>
</evidence>
<protein>
    <recommendedName>
        <fullName evidence="1">Guanylate cyclase domain-containing protein</fullName>
    </recommendedName>
</protein>
<dbReference type="RefSeq" id="WP_345684254.1">
    <property type="nucleotide sequence ID" value="NZ_BAABRO010000005.1"/>
</dbReference>
<accession>A0ABP9VRH1</accession>